<accession>A0A2T5ISS1</accession>
<organism evidence="2 3">
    <name type="scientific">Nitrosomonas ureae</name>
    <dbReference type="NCBI Taxonomy" id="44577"/>
    <lineage>
        <taxon>Bacteria</taxon>
        <taxon>Pseudomonadati</taxon>
        <taxon>Pseudomonadota</taxon>
        <taxon>Betaproteobacteria</taxon>
        <taxon>Nitrosomonadales</taxon>
        <taxon>Nitrosomonadaceae</taxon>
        <taxon>Nitrosomonas</taxon>
    </lineage>
</organism>
<evidence type="ECO:0000313" key="2">
    <source>
        <dbReference type="EMBL" id="PTQ86891.1"/>
    </source>
</evidence>
<evidence type="ECO:0000313" key="3">
    <source>
        <dbReference type="Proteomes" id="UP000244110"/>
    </source>
</evidence>
<dbReference type="Proteomes" id="UP000244110">
    <property type="component" value="Unassembled WGS sequence"/>
</dbReference>
<dbReference type="AlphaFoldDB" id="A0A2T5ISS1"/>
<reference evidence="2 3" key="1">
    <citation type="submission" date="2018-04" db="EMBL/GenBank/DDBJ databases">
        <title>Active sludge and wastewater microbial communities from Klosterneuburg, Austria.</title>
        <authorList>
            <person name="Wagner M."/>
        </authorList>
    </citation>
    <scope>NUCLEOTIDE SEQUENCE [LARGE SCALE GENOMIC DNA]</scope>
    <source>
        <strain evidence="2 3">Nm4</strain>
    </source>
</reference>
<dbReference type="Pfam" id="PF20081">
    <property type="entry name" value="DUF6475"/>
    <property type="match status" value="1"/>
</dbReference>
<protein>
    <recommendedName>
        <fullName evidence="1">DUF6475 domain-containing protein</fullName>
    </recommendedName>
</protein>
<dbReference type="RefSeq" id="WP_107786435.1">
    <property type="nucleotide sequence ID" value="NZ_QAOL01000008.1"/>
</dbReference>
<comment type="caution">
    <text evidence="2">The sequence shown here is derived from an EMBL/GenBank/DDBJ whole genome shotgun (WGS) entry which is preliminary data.</text>
</comment>
<proteinExistence type="predicted"/>
<gene>
    <name evidence="2" type="ORF">C8R28_100886</name>
</gene>
<name>A0A2T5ISS1_9PROT</name>
<evidence type="ECO:0000259" key="1">
    <source>
        <dbReference type="Pfam" id="PF20081"/>
    </source>
</evidence>
<dbReference type="InterPro" id="IPR045521">
    <property type="entry name" value="DUF6475"/>
</dbReference>
<dbReference type="EMBL" id="QAOL01000008">
    <property type="protein sequence ID" value="PTQ86891.1"/>
    <property type="molecule type" value="Genomic_DNA"/>
</dbReference>
<sequence length="220" mass="25090">MTEKDYEKFREGLAGIYGFYDKEINMFVLDIWWNALKPFDTPAIIQAFNRHVINTESGKWLPKPADIIRMLRGSTQDSALMAWAKVDKALRHKGTYVDVVFDDPLIHRVLHDMGGWIALGQKNEDEWPFVAREFENRYRGFRERSELPDYPPVLTGIANAHNASKGLKLQPYVMIGNEEECERVINGGTVKPLIGFKQAGESAGDLKLAFSSNRDDKKKA</sequence>
<feature type="domain" description="DUF6475" evidence="1">
    <location>
        <begin position="99"/>
        <end position="188"/>
    </location>
</feature>